<dbReference type="STRING" id="1454373.ACMU_16040"/>
<dbReference type="InterPro" id="IPR058982">
    <property type="entry name" value="Beta-barrel_AprE"/>
</dbReference>
<evidence type="ECO:0000313" key="4">
    <source>
        <dbReference type="Proteomes" id="UP000026249"/>
    </source>
</evidence>
<dbReference type="EMBL" id="JFKE01000006">
    <property type="protein sequence ID" value="KAJ54628.1"/>
    <property type="molecule type" value="Genomic_DNA"/>
</dbReference>
<dbReference type="RefSeq" id="WP_035260751.1">
    <property type="nucleotide sequence ID" value="NZ_JFKE01000006.1"/>
</dbReference>
<dbReference type="PANTHER" id="PTHR30386">
    <property type="entry name" value="MEMBRANE FUSION SUBUNIT OF EMRAB-TOLC MULTIDRUG EFFLUX PUMP"/>
    <property type="match status" value="1"/>
</dbReference>
<dbReference type="InterPro" id="IPR050739">
    <property type="entry name" value="MFP"/>
</dbReference>
<evidence type="ECO:0000256" key="1">
    <source>
        <dbReference type="SAM" id="Coils"/>
    </source>
</evidence>
<keyword evidence="1" id="KW-0175">Coiled coil</keyword>
<dbReference type="Proteomes" id="UP000026249">
    <property type="component" value="Unassembled WGS sequence"/>
</dbReference>
<dbReference type="PRINTS" id="PR01490">
    <property type="entry name" value="RTXTOXIND"/>
</dbReference>
<dbReference type="PANTHER" id="PTHR30386:SF17">
    <property type="entry name" value="ALKALINE PROTEASE SECRETION PROTEIN APRE"/>
    <property type="match status" value="1"/>
</dbReference>
<organism evidence="3 4">
    <name type="scientific">Actibacterium mucosum KCTC 23349</name>
    <dbReference type="NCBI Taxonomy" id="1454373"/>
    <lineage>
        <taxon>Bacteria</taxon>
        <taxon>Pseudomonadati</taxon>
        <taxon>Pseudomonadota</taxon>
        <taxon>Alphaproteobacteria</taxon>
        <taxon>Rhodobacterales</taxon>
        <taxon>Roseobacteraceae</taxon>
        <taxon>Actibacterium</taxon>
    </lineage>
</organism>
<evidence type="ECO:0000313" key="3">
    <source>
        <dbReference type="EMBL" id="KAJ54628.1"/>
    </source>
</evidence>
<sequence length="420" mass="45696">MRDDLPKSITVPLRRSALALLLFLAGIIAWALFAPLATSVHVSGVLVSSRPSYAIQHPFGGSLAEVPIAAQQKVSSGDTLFRFDVSSQKAALAEVAGQIATLQAEVQVIEKMRTDQASVGSGSMVGLRYAALWATTHRRSAVLRAEAESARLEASAGGVEADLITQRIDLLETRMSAQRQLLEKGLAREADVERLTDQILELSADLQRRVSSNNTLRSQAQQADFQAAGVETEFEAQLLTTLQQNTLRISQLRTEKNRLEAEIGAAVVRSPVDGHIHSLQFESAYMVAPRGQTLAIIAQTLDRPMVRLTIPPNSIDQVQVGMSGRLTISSLPQREMPQLMIEIVTISPQAEKDAEGAVRGYTATARITEDSLAEAERMLTSRFRLVTDMPVSATLSGRQLTLAEYLIKPFLSVLEAGFQD</sequence>
<name>A0A037ZG81_9RHOB</name>
<evidence type="ECO:0000259" key="2">
    <source>
        <dbReference type="Pfam" id="PF26002"/>
    </source>
</evidence>
<gene>
    <name evidence="3" type="ORF">ACMU_16040</name>
</gene>
<accession>A0A037ZG81</accession>
<protein>
    <recommendedName>
        <fullName evidence="2">AprE-like beta-barrel domain-containing protein</fullName>
    </recommendedName>
</protein>
<reference evidence="3 4" key="1">
    <citation type="submission" date="2014-03" db="EMBL/GenBank/DDBJ databases">
        <title>Draft Genome Sequence of Actibacterium mucosum KCTC 23349, a Marine Alphaproteobacterium with Complex Ionic Requirements Isolated from Mediterranean Seawater at Malvarrosa Beach, Valencia, Spain.</title>
        <authorList>
            <person name="Arahal D.R."/>
            <person name="Shao Z."/>
            <person name="Lai Q."/>
            <person name="Pujalte M.J."/>
        </authorList>
    </citation>
    <scope>NUCLEOTIDE SEQUENCE [LARGE SCALE GENOMIC DNA]</scope>
    <source>
        <strain evidence="3 4">KCTC 23349</strain>
    </source>
</reference>
<comment type="caution">
    <text evidence="3">The sequence shown here is derived from an EMBL/GenBank/DDBJ whole genome shotgun (WGS) entry which is preliminary data.</text>
</comment>
<proteinExistence type="predicted"/>
<feature type="domain" description="AprE-like beta-barrel" evidence="2">
    <location>
        <begin position="305"/>
        <end position="395"/>
    </location>
</feature>
<dbReference type="Pfam" id="PF26002">
    <property type="entry name" value="Beta-barrel_AprE"/>
    <property type="match status" value="1"/>
</dbReference>
<dbReference type="OrthoDB" id="7822484at2"/>
<feature type="coiled-coil region" evidence="1">
    <location>
        <begin position="242"/>
        <end position="269"/>
    </location>
</feature>
<dbReference type="AlphaFoldDB" id="A0A037ZG81"/>
<keyword evidence="4" id="KW-1185">Reference proteome</keyword>